<dbReference type="AlphaFoldDB" id="A0A0B6Z1Q0"/>
<reference evidence="2" key="1">
    <citation type="submission" date="2014-12" db="EMBL/GenBank/DDBJ databases">
        <title>Insight into the proteome of Arion vulgaris.</title>
        <authorList>
            <person name="Aradska J."/>
            <person name="Bulat T."/>
            <person name="Smidak R."/>
            <person name="Sarate P."/>
            <person name="Gangsoo J."/>
            <person name="Sialana F."/>
            <person name="Bilban M."/>
            <person name="Lubec G."/>
        </authorList>
    </citation>
    <scope>NUCLEOTIDE SEQUENCE</scope>
    <source>
        <tissue evidence="2">Skin</tissue>
    </source>
</reference>
<protein>
    <submittedName>
        <fullName evidence="2">Uncharacterized protein</fullName>
    </submittedName>
</protein>
<name>A0A0B6Z1Q0_9EUPU</name>
<evidence type="ECO:0000256" key="1">
    <source>
        <dbReference type="SAM" id="MobiDB-lite"/>
    </source>
</evidence>
<feature type="non-terminal residue" evidence="2">
    <location>
        <position position="82"/>
    </location>
</feature>
<feature type="compositionally biased region" description="Polar residues" evidence="1">
    <location>
        <begin position="67"/>
        <end position="82"/>
    </location>
</feature>
<evidence type="ECO:0000313" key="2">
    <source>
        <dbReference type="EMBL" id="CEK62484.1"/>
    </source>
</evidence>
<organism evidence="2">
    <name type="scientific">Arion vulgaris</name>
    <dbReference type="NCBI Taxonomy" id="1028688"/>
    <lineage>
        <taxon>Eukaryota</taxon>
        <taxon>Metazoa</taxon>
        <taxon>Spiralia</taxon>
        <taxon>Lophotrochozoa</taxon>
        <taxon>Mollusca</taxon>
        <taxon>Gastropoda</taxon>
        <taxon>Heterobranchia</taxon>
        <taxon>Euthyneura</taxon>
        <taxon>Panpulmonata</taxon>
        <taxon>Eupulmonata</taxon>
        <taxon>Stylommatophora</taxon>
        <taxon>Helicina</taxon>
        <taxon>Arionoidea</taxon>
        <taxon>Arionidae</taxon>
        <taxon>Arion</taxon>
    </lineage>
</organism>
<sequence length="82" mass="9081">GMDTVLEHRNTQSKRGPIKSVYTDTTSKGGDNRRHSTSNTSGYNVSGTNRSSLNKNGNGFHPHPHQLHTTNGWHPSLNGWKQ</sequence>
<feature type="compositionally biased region" description="Basic and acidic residues" evidence="1">
    <location>
        <begin position="1"/>
        <end position="10"/>
    </location>
</feature>
<accession>A0A0B6Z1Q0</accession>
<gene>
    <name evidence="2" type="primary">ORF45294</name>
</gene>
<feature type="region of interest" description="Disordered" evidence="1">
    <location>
        <begin position="1"/>
        <end position="82"/>
    </location>
</feature>
<feature type="compositionally biased region" description="Polar residues" evidence="1">
    <location>
        <begin position="37"/>
        <end position="57"/>
    </location>
</feature>
<feature type="non-terminal residue" evidence="2">
    <location>
        <position position="1"/>
    </location>
</feature>
<dbReference type="EMBL" id="HACG01015619">
    <property type="protein sequence ID" value="CEK62484.1"/>
    <property type="molecule type" value="Transcribed_RNA"/>
</dbReference>
<proteinExistence type="predicted"/>